<organism evidence="1 2">
    <name type="scientific">Candidatus Methylumidiphilus alinenensis</name>
    <dbReference type="NCBI Taxonomy" id="2202197"/>
    <lineage>
        <taxon>Bacteria</taxon>
        <taxon>Pseudomonadati</taxon>
        <taxon>Pseudomonadota</taxon>
        <taxon>Gammaproteobacteria</taxon>
        <taxon>Methylococcales</taxon>
        <taxon>Candidatus Methylumidiphilus</taxon>
    </lineage>
</organism>
<reference evidence="1 2" key="1">
    <citation type="journal article" date="2018" name="Aquat. Microb. Ecol.">
        <title>Gammaproteobacterial methanotrophs dominate.</title>
        <authorList>
            <person name="Rissanen A.J."/>
            <person name="Saarenheimo J."/>
            <person name="Tiirola M."/>
            <person name="Peura S."/>
            <person name="Aalto S.L."/>
            <person name="Karvinen A."/>
            <person name="Nykanen H."/>
        </authorList>
    </citation>
    <scope>NUCLEOTIDE SEQUENCE [LARGE SCALE GENOMIC DNA]</scope>
    <source>
        <strain evidence="1">AMbin10</strain>
    </source>
</reference>
<name>A0A2W4RED6_9GAMM</name>
<sequence length="808" mass="91741">MSTKITNNSSANHLAKLGLGVPYGSAKPQLGLWMGCSLLDITLLLNHLNEAYKMDFYNPYHFIPVTGKVGNDWTPSVPFEQIKRGEKPKGENLGIRHDLWLKTQHSGRILCSVKLETPTVVGNQHDKEKLATGETFVDLYQDIHGDYALPANSLRGMVASVAEALSQSALRVLEKETYSVRKEVGKGLSAIGYIRTEIKCGETHYFLRPLCFPTIPKIYDERAGRFEKKWITFFNSNSLLGEWLPAYVNGYQYNREDKKVEYIRTNSFLNANISCNHFRKPNFYYARLDSRLNSFTINDNVDINNPSLYIKYNRNREGNQTYSMLGQRIIDNNIKTQIEFDGLTPTEQSSYTRGVLFVLGIEGREKEIPITKHHERFIPTPKTKRIKDKEVEIPTSIVDKFLLIAKTQHKADESLPFLPQAYCLIQNRETFLADGDMVYFDINDQGQVTEISYSSIWRKPIDRTIHEAFARIYENLVPWGYTDRKDLTPAECLFGVVEGGDKKVEKAKKANQDLPPSSKNLASRLRFSDAHSAEPEKIKTLKPMHEPEKGYQLKILSSPKPPSPAMYFQNGKHITKAELDLSLHKPNGRKYYLPQQEAPQPGTPAWVSLNTQENLSQKVRCHLLDKGQTFYFHIDFDNLSNAELCLLQKALTPGEAFRHRLGLGKPLGLGSVTVKVCGLFLIDRAKRYGSEDWDTQSRYAWVDPSAWIGQEAVALSNLYPTEAAALGQSLEKPLLDEDLSYIDQATLNILHALGDPPAYHPVRYPFEGDNPNIETEGFKWFVSNDKKRGDQRQGLAVLAEGEKLRPIT</sequence>
<dbReference type="Proteomes" id="UP000249396">
    <property type="component" value="Unassembled WGS sequence"/>
</dbReference>
<evidence type="ECO:0000313" key="2">
    <source>
        <dbReference type="Proteomes" id="UP000249396"/>
    </source>
</evidence>
<dbReference type="NCBIfam" id="TIGR03986">
    <property type="entry name" value="TIGR03986 family CRISPR-associated RAMP protein"/>
    <property type="match status" value="1"/>
</dbReference>
<comment type="caution">
    <text evidence="1">The sequence shown here is derived from an EMBL/GenBank/DDBJ whole genome shotgun (WGS) entry which is preliminary data.</text>
</comment>
<dbReference type="AlphaFoldDB" id="A0A2W4RED6"/>
<dbReference type="InterPro" id="IPR023825">
    <property type="entry name" value="CRISPR-assoc_RAMP_BGP1436"/>
</dbReference>
<accession>A0A2W4RED6</accession>
<evidence type="ECO:0000313" key="1">
    <source>
        <dbReference type="EMBL" id="PZN81186.1"/>
    </source>
</evidence>
<protein>
    <submittedName>
        <fullName evidence="1">TIGR03986 family CRISPR-associated RAMP protein</fullName>
    </submittedName>
</protein>
<dbReference type="EMBL" id="QJPH01000272">
    <property type="protein sequence ID" value="PZN81186.1"/>
    <property type="molecule type" value="Genomic_DNA"/>
</dbReference>
<proteinExistence type="predicted"/>
<gene>
    <name evidence="1" type="ORF">DM484_08765</name>
</gene>